<dbReference type="PANTHER" id="PTHR24322:SF736">
    <property type="entry name" value="RETINOL DEHYDROGENASE 10"/>
    <property type="match status" value="1"/>
</dbReference>
<keyword evidence="3 12" id="KW-0812">Transmembrane</keyword>
<sequence>MKRKGVENQIVVITGGASGIGRRVAQILAVDEKATVVILDVNKDAGDATVQEITSNKGKAVFYKCNVGNWEDVNECAKKILQDHGPADIVVCNAAIAQFGHFLNFSDNDMRRVYDVNVFGVMNTIRAFLPQFEANNKGHIVAMSSIAGHFGETYGAAYCPTKFAVRGLMESLQMEFRDRGLTGIKTTTLFPYFTDTPLVQSCTPKSTFISCMKVEYCARVTVESILKERVISYIPRWIFFMGVVKGMMPYHVQKSGRRFIGFQLSPTSRTYNDESERRGNIAARDAQFSEQRRKEEPVDAPQPPIMAGFFRSPALHWFLIIPGALLFTFIVWYDVDLIPHQYLGPVGGILKSLGTEQRSLVGWINVGAAVAHLGEGLAALYIADRRKYGFDTAFKWFLQTFVVGFPSLTILLNRRDPRPRKKKN</sequence>
<comment type="similarity">
    <text evidence="2">Belongs to the short-chain dehydrogenases/reductases (SDR) family.</text>
</comment>
<evidence type="ECO:0000256" key="3">
    <source>
        <dbReference type="ARBA" id="ARBA00022692"/>
    </source>
</evidence>
<keyword evidence="6" id="KW-0560">Oxidoreductase</keyword>
<evidence type="ECO:0000313" key="14">
    <source>
        <dbReference type="WBParaSite" id="BXY_0860100.1"/>
    </source>
</evidence>
<evidence type="ECO:0000256" key="1">
    <source>
        <dbReference type="ARBA" id="ARBA00004141"/>
    </source>
</evidence>
<evidence type="ECO:0000256" key="2">
    <source>
        <dbReference type="ARBA" id="ARBA00006484"/>
    </source>
</evidence>
<evidence type="ECO:0000256" key="11">
    <source>
        <dbReference type="ARBA" id="ARBA00082544"/>
    </source>
</evidence>
<evidence type="ECO:0000256" key="5">
    <source>
        <dbReference type="ARBA" id="ARBA00022989"/>
    </source>
</evidence>
<feature type="transmembrane region" description="Helical" evidence="12">
    <location>
        <begin position="314"/>
        <end position="333"/>
    </location>
</feature>
<comment type="function">
    <text evidence="9">Catalyzes the reduction of all-trans-retinal to all-trans-retinol in the presence of NADPH.</text>
</comment>
<evidence type="ECO:0000256" key="8">
    <source>
        <dbReference type="ARBA" id="ARBA00023136"/>
    </source>
</evidence>
<dbReference type="PANTHER" id="PTHR24322">
    <property type="entry name" value="PKSB"/>
    <property type="match status" value="1"/>
</dbReference>
<dbReference type="CDD" id="cd05339">
    <property type="entry name" value="17beta-HSDXI-like_SDR_c"/>
    <property type="match status" value="1"/>
</dbReference>
<keyword evidence="4" id="KW-0521">NADP</keyword>
<name>A0A1I7S6G3_BURXY</name>
<comment type="subcellular location">
    <subcellularLocation>
        <location evidence="1">Membrane</location>
        <topology evidence="1">Multi-pass membrane protein</topology>
    </subcellularLocation>
</comment>
<feature type="transmembrane region" description="Helical" evidence="12">
    <location>
        <begin position="360"/>
        <end position="382"/>
    </location>
</feature>
<evidence type="ECO:0000256" key="4">
    <source>
        <dbReference type="ARBA" id="ARBA00022857"/>
    </source>
</evidence>
<accession>A0A1I7S6G3</accession>
<organism evidence="13 14">
    <name type="scientific">Bursaphelenchus xylophilus</name>
    <name type="common">Pinewood nematode worm</name>
    <name type="synonym">Aphelenchoides xylophilus</name>
    <dbReference type="NCBI Taxonomy" id="6326"/>
    <lineage>
        <taxon>Eukaryota</taxon>
        <taxon>Metazoa</taxon>
        <taxon>Ecdysozoa</taxon>
        <taxon>Nematoda</taxon>
        <taxon>Chromadorea</taxon>
        <taxon>Rhabditida</taxon>
        <taxon>Tylenchina</taxon>
        <taxon>Tylenchomorpha</taxon>
        <taxon>Aphelenchoidea</taxon>
        <taxon>Aphelenchoididae</taxon>
        <taxon>Bursaphelenchus</taxon>
    </lineage>
</organism>
<evidence type="ECO:0000256" key="12">
    <source>
        <dbReference type="SAM" id="Phobius"/>
    </source>
</evidence>
<reference evidence="14" key="1">
    <citation type="submission" date="2016-11" db="UniProtKB">
        <authorList>
            <consortium name="WormBaseParasite"/>
        </authorList>
    </citation>
    <scope>IDENTIFICATION</scope>
</reference>
<dbReference type="GO" id="GO:0005811">
    <property type="term" value="C:lipid droplet"/>
    <property type="evidence" value="ECO:0007669"/>
    <property type="project" value="TreeGrafter"/>
</dbReference>
<evidence type="ECO:0000256" key="10">
    <source>
        <dbReference type="ARBA" id="ARBA00068717"/>
    </source>
</evidence>
<dbReference type="GO" id="GO:0016020">
    <property type="term" value="C:membrane"/>
    <property type="evidence" value="ECO:0007669"/>
    <property type="project" value="UniProtKB-SubCell"/>
</dbReference>
<keyword evidence="5 12" id="KW-1133">Transmembrane helix</keyword>
<evidence type="ECO:0000256" key="7">
    <source>
        <dbReference type="ARBA" id="ARBA00023098"/>
    </source>
</evidence>
<dbReference type="InterPro" id="IPR002347">
    <property type="entry name" value="SDR_fam"/>
</dbReference>
<protein>
    <recommendedName>
        <fullName evidence="10">Short-chain dehydrogenase/reductase 3</fullName>
    </recommendedName>
    <alternativeName>
        <fullName evidence="11">Retinal short-chain dehydrogenase/reductase 1</fullName>
    </alternativeName>
</protein>
<feature type="transmembrane region" description="Helical" evidence="12">
    <location>
        <begin position="394"/>
        <end position="413"/>
    </location>
</feature>
<evidence type="ECO:0000256" key="9">
    <source>
        <dbReference type="ARBA" id="ARBA00059620"/>
    </source>
</evidence>
<dbReference type="Pfam" id="PF00106">
    <property type="entry name" value="adh_short"/>
    <property type="match status" value="1"/>
</dbReference>
<keyword evidence="7" id="KW-0443">Lipid metabolism</keyword>
<dbReference type="WBParaSite" id="BXY_0860100.1">
    <property type="protein sequence ID" value="BXY_0860100.1"/>
    <property type="gene ID" value="BXY_0860100"/>
</dbReference>
<dbReference type="InterPro" id="IPR036291">
    <property type="entry name" value="NAD(P)-bd_dom_sf"/>
</dbReference>
<evidence type="ECO:0000256" key="6">
    <source>
        <dbReference type="ARBA" id="ARBA00023002"/>
    </source>
</evidence>
<dbReference type="Proteomes" id="UP000095284">
    <property type="component" value="Unplaced"/>
</dbReference>
<dbReference type="AlphaFoldDB" id="A0A1I7S6G3"/>
<dbReference type="eggNOG" id="KOG1201">
    <property type="taxonomic scope" value="Eukaryota"/>
</dbReference>
<dbReference type="Pfam" id="PF14934">
    <property type="entry name" value="TMEM254"/>
    <property type="match status" value="1"/>
</dbReference>
<dbReference type="InterPro" id="IPR028110">
    <property type="entry name" value="TMEM254"/>
</dbReference>
<evidence type="ECO:0000313" key="13">
    <source>
        <dbReference type="Proteomes" id="UP000095284"/>
    </source>
</evidence>
<keyword evidence="8 12" id="KW-0472">Membrane</keyword>
<dbReference type="FunFam" id="3.40.50.720:FF:000131">
    <property type="entry name" value="Short-chain dehydrogenase/reductase 3"/>
    <property type="match status" value="1"/>
</dbReference>
<proteinExistence type="inferred from homology"/>
<dbReference type="PRINTS" id="PR00081">
    <property type="entry name" value="GDHRDH"/>
</dbReference>
<dbReference type="SUPFAM" id="SSF51735">
    <property type="entry name" value="NAD(P)-binding Rossmann-fold domains"/>
    <property type="match status" value="1"/>
</dbReference>
<dbReference type="GO" id="GO:0052650">
    <property type="term" value="F:all-trans-retinol dehydrogenase (NADP+) activity"/>
    <property type="evidence" value="ECO:0007669"/>
    <property type="project" value="UniProtKB-ARBA"/>
</dbReference>
<dbReference type="Gene3D" id="3.40.50.720">
    <property type="entry name" value="NAD(P)-binding Rossmann-like Domain"/>
    <property type="match status" value="1"/>
</dbReference>